<reference evidence="3 4" key="1">
    <citation type="submission" date="2018-06" db="EMBL/GenBank/DDBJ databases">
        <title>Genomic Encyclopedia of Type Strains, Phase III (KMG-III): the genomes of soil and plant-associated and newly described type strains.</title>
        <authorList>
            <person name="Whitman W."/>
        </authorList>
    </citation>
    <scope>NUCLEOTIDE SEQUENCE [LARGE SCALE GENOMIC DNA]</scope>
    <source>
        <strain evidence="3 4">CECT 7646</strain>
    </source>
</reference>
<dbReference type="EMBL" id="QJTC01000001">
    <property type="protein sequence ID" value="PYE79837.1"/>
    <property type="molecule type" value="Genomic_DNA"/>
</dbReference>
<evidence type="ECO:0000256" key="1">
    <source>
        <dbReference type="SAM" id="Coils"/>
    </source>
</evidence>
<gene>
    <name evidence="3" type="ORF">DFQ15_101157</name>
</gene>
<dbReference type="Pfam" id="PF20155">
    <property type="entry name" value="TMP_3"/>
    <property type="match status" value="1"/>
</dbReference>
<protein>
    <submittedName>
        <fullName evidence="3">Tape measure domain-containing protein</fullName>
    </submittedName>
</protein>
<dbReference type="InterPro" id="IPR013491">
    <property type="entry name" value="Tape_meas_N"/>
</dbReference>
<evidence type="ECO:0000259" key="2">
    <source>
        <dbReference type="Pfam" id="PF20155"/>
    </source>
</evidence>
<evidence type="ECO:0000313" key="3">
    <source>
        <dbReference type="EMBL" id="PYE79837.1"/>
    </source>
</evidence>
<accession>A0A318SXT2</accession>
<dbReference type="Proteomes" id="UP000247540">
    <property type="component" value="Unassembled WGS sequence"/>
</dbReference>
<name>A0A318SXT2_9BURK</name>
<dbReference type="AlphaFoldDB" id="A0A318SXT2"/>
<feature type="domain" description="Tape measure protein N-terminal" evidence="2">
    <location>
        <begin position="305"/>
        <end position="499"/>
    </location>
</feature>
<evidence type="ECO:0000313" key="4">
    <source>
        <dbReference type="Proteomes" id="UP000247540"/>
    </source>
</evidence>
<sequence length="1236" mass="127451">MADPKIKYDIEAAVTGEASVQQLEGVLRELEGTLEGDLQKSAKAAADALAALGAKRDAIETFQSLKRETAALGTEMDAAARKVDTLGAQLPQTTAATAQFAEAETRARTALAGAKSDLDESRQALVKLREEYTGAARKSDDYRESSAQLQVTVRSLRDNLKEKRQELSSAADATRQAETAEKGLTTEYNNAVNAARNVSASLGTKNRALADSRDAMQAAGISTSNLAQAERNLDAAVVNVRQEVAALAPVYRAAAQASTESAQRQVANQAALRDGMAGLSRQLAQIQNIATAAVGGTFIGGVAKDLAQTADEYKNLAARIKLATGEGKAFDTAFAGVARVALDTNSALDETGTLFTRITKAGQEAGLGAAAAQRQALGLTETINQAIQLSGSSSAASSAAITQLIQGLQSGVLRGEEFNSVMEQAPRLAQALANGLSVTTGELRKMAGEGQLTTATVIKALQGQSAAVATEFEKLPPTVGRALQNLKTQWTLYVGESDKGAVSSANVARIITGLSNNLDTLVSTLYAAGKAYAAIKIAGLAADAVKLAAATLGATKATADSTVAVGAHTVAVDANSVAQAANTRAALAGTTAAAASTLAQRANAAAWTDVAKFTAAGTAAQVGATVATGAGAVAQAAAGARVAETAAQVSKAGIVWRGFTALLGPVGIAAAVLAPEILGLAQKAGEAAAKFMGWGKVMQDAEDRLRSQTLAEQEAIDSKLRMAAATEEARNRQFALTKEATGLIGKFDEMRTKGDSASEAIGKIGKDFDLSNAQGFRNAAGVLDRLLADAKLTASEFQAAWAKALDGRDLVQFETTARAALAGTARGAEQLQQIMDAGLREAVRRTGLEFTQLQGGIGATSRSAVNDIDVIVAGLGRLKSEGVDTGRVLTTSISKAIDTADSQRAIEILRGQIEALRGQLGSKITDGLLDQAAQKALVLKDSLDAALPGINSVREAYKQLGITAPEELDRIAKSNSQAWQLIRDDGTSSAETLRKAFASYADAAIAASGRLGGATRESTQAMLKQQAAAKGLTVAFDASGRATVQQIGSTNEDTSTRQRNVTAIDSQTAALQRLAAVPPPKTADGFGANKDGSAAGTFTNNLPVDTLFTMVEKFKAGNLGAGDLQSAQTALQQARANQEQVRAMAKLAPGAVSTAAITQGNQLLLAATQILERVQALQPKGGTPTPAPAPAPGKTYTYNLQINGSNYGAVNTDEAGGRALENFLRGLEQSKRAAGY</sequence>
<feature type="coiled-coil region" evidence="1">
    <location>
        <begin position="111"/>
        <end position="177"/>
    </location>
</feature>
<keyword evidence="4" id="KW-1185">Reference proteome</keyword>
<dbReference type="OrthoDB" id="363355at2"/>
<dbReference type="RefSeq" id="WP_110464128.1">
    <property type="nucleotide sequence ID" value="NZ_JAMOFZ010000002.1"/>
</dbReference>
<dbReference type="NCBIfam" id="TIGR02675">
    <property type="entry name" value="tape_meas_nterm"/>
    <property type="match status" value="1"/>
</dbReference>
<comment type="caution">
    <text evidence="3">The sequence shown here is derived from an EMBL/GenBank/DDBJ whole genome shotgun (WGS) entry which is preliminary data.</text>
</comment>
<proteinExistence type="predicted"/>
<organism evidence="3 4">
    <name type="scientific">Xylophilus ampelinus</name>
    <dbReference type="NCBI Taxonomy" id="54067"/>
    <lineage>
        <taxon>Bacteria</taxon>
        <taxon>Pseudomonadati</taxon>
        <taxon>Pseudomonadota</taxon>
        <taxon>Betaproteobacteria</taxon>
        <taxon>Burkholderiales</taxon>
        <taxon>Xylophilus</taxon>
    </lineage>
</organism>
<keyword evidence="1" id="KW-0175">Coiled coil</keyword>